<feature type="chain" id="PRO_5034436357" description="Kinase" evidence="6">
    <location>
        <begin position="21"/>
        <end position="382"/>
    </location>
</feature>
<dbReference type="GO" id="GO:0005737">
    <property type="term" value="C:cytoplasm"/>
    <property type="evidence" value="ECO:0007669"/>
    <property type="project" value="TreeGrafter"/>
</dbReference>
<dbReference type="GO" id="GO:0000828">
    <property type="term" value="F:inositol hexakisphosphate kinase activity"/>
    <property type="evidence" value="ECO:0007669"/>
    <property type="project" value="TreeGrafter"/>
</dbReference>
<evidence type="ECO:0000256" key="2">
    <source>
        <dbReference type="ARBA" id="ARBA00022679"/>
    </source>
</evidence>
<sequence length="382" mass="43946">MSVLHVSSWGFLIALGRVWLRPFTHQVGGHAGIMCYDKTTICKPLVSQEQVFYESLPADLRPFTAQYKGRNLWSGITMKVILCTFEHVMLRAKYAYLCGFFYCRSNGCIKVSSFSINLVQDSDTAYQMEDPNGNKNDIQERNSHNPWGLHCLRTLLSHMTSEFTENKLFRFVLLENVVSQFHQPCILDLKMGTRQHGDDATEEKKKRHMKKCEQSTSSSLGLRLGGMQVYQAKSHHFHCRDKYYGRTLTEEGFQQTLYHFLHDGHRLKKELIDPILQKLLCLKSIIERQGSYRFYSSSLLIIYEGKHQSNSNLGHQKRSPAGYSTEPPPSTMPKVDVRMIDFAHTTYKGARNNTTTYDGPDLGYIFGLQNLIHILRKIKDGD</sequence>
<evidence type="ECO:0000256" key="3">
    <source>
        <dbReference type="ARBA" id="ARBA00022777"/>
    </source>
</evidence>
<name>A0A8C4REV5_ERPCA</name>
<dbReference type="Proteomes" id="UP000694620">
    <property type="component" value="Chromosome 3"/>
</dbReference>
<evidence type="ECO:0000256" key="5">
    <source>
        <dbReference type="SAM" id="MobiDB-lite"/>
    </source>
</evidence>
<keyword evidence="2 4" id="KW-0808">Transferase</keyword>
<feature type="signal peptide" evidence="6">
    <location>
        <begin position="1"/>
        <end position="20"/>
    </location>
</feature>
<dbReference type="Pfam" id="PF03770">
    <property type="entry name" value="IPK"/>
    <property type="match status" value="1"/>
</dbReference>
<dbReference type="GO" id="GO:0032958">
    <property type="term" value="P:inositol phosphate biosynthetic process"/>
    <property type="evidence" value="ECO:0007669"/>
    <property type="project" value="InterPro"/>
</dbReference>
<reference evidence="7" key="1">
    <citation type="submission" date="2021-06" db="EMBL/GenBank/DDBJ databases">
        <authorList>
            <consortium name="Wellcome Sanger Institute Data Sharing"/>
        </authorList>
    </citation>
    <scope>NUCLEOTIDE SEQUENCE [LARGE SCALE GENOMIC DNA]</scope>
</reference>
<dbReference type="SUPFAM" id="SSF56104">
    <property type="entry name" value="SAICAR synthase-like"/>
    <property type="match status" value="1"/>
</dbReference>
<dbReference type="GO" id="GO:0005634">
    <property type="term" value="C:nucleus"/>
    <property type="evidence" value="ECO:0007669"/>
    <property type="project" value="TreeGrafter"/>
</dbReference>
<reference evidence="7" key="2">
    <citation type="submission" date="2025-08" db="UniProtKB">
        <authorList>
            <consortium name="Ensembl"/>
        </authorList>
    </citation>
    <scope>IDENTIFICATION</scope>
</reference>
<dbReference type="Ensembl" id="ENSECRT00000001139.1">
    <property type="protein sequence ID" value="ENSECRP00000001117.1"/>
    <property type="gene ID" value="ENSECRG00000000754.1"/>
</dbReference>
<organism evidence="7 8">
    <name type="scientific">Erpetoichthys calabaricus</name>
    <name type="common">Rope fish</name>
    <name type="synonym">Calamoichthys calabaricus</name>
    <dbReference type="NCBI Taxonomy" id="27687"/>
    <lineage>
        <taxon>Eukaryota</taxon>
        <taxon>Metazoa</taxon>
        <taxon>Chordata</taxon>
        <taxon>Craniata</taxon>
        <taxon>Vertebrata</taxon>
        <taxon>Euteleostomi</taxon>
        <taxon>Actinopterygii</taxon>
        <taxon>Polypteriformes</taxon>
        <taxon>Polypteridae</taxon>
        <taxon>Erpetoichthys</taxon>
    </lineage>
</organism>
<feature type="region of interest" description="Disordered" evidence="5">
    <location>
        <begin position="310"/>
        <end position="334"/>
    </location>
</feature>
<accession>A0A8C4REV5</accession>
<dbReference type="GO" id="GO:0046854">
    <property type="term" value="P:phosphatidylinositol phosphate biosynthetic process"/>
    <property type="evidence" value="ECO:0007669"/>
    <property type="project" value="TreeGrafter"/>
</dbReference>
<reference evidence="7" key="3">
    <citation type="submission" date="2025-09" db="UniProtKB">
        <authorList>
            <consortium name="Ensembl"/>
        </authorList>
    </citation>
    <scope>IDENTIFICATION</scope>
</reference>
<evidence type="ECO:0000313" key="8">
    <source>
        <dbReference type="Proteomes" id="UP000694620"/>
    </source>
</evidence>
<dbReference type="Gene3D" id="3.30.470.160">
    <property type="entry name" value="Inositol polyphosphate kinase"/>
    <property type="match status" value="1"/>
</dbReference>
<keyword evidence="6" id="KW-0732">Signal</keyword>
<gene>
    <name evidence="7" type="primary">IP6K3</name>
</gene>
<evidence type="ECO:0000313" key="7">
    <source>
        <dbReference type="Ensembl" id="ENSECRP00000001117.1"/>
    </source>
</evidence>
<protein>
    <recommendedName>
        <fullName evidence="4">Kinase</fullName>
        <ecNumber evidence="4">2.7.-.-</ecNumber>
    </recommendedName>
</protein>
<dbReference type="AlphaFoldDB" id="A0A8C4REV5"/>
<dbReference type="EC" id="2.7.-.-" evidence="4"/>
<keyword evidence="3 4" id="KW-0418">Kinase</keyword>
<evidence type="ECO:0000256" key="6">
    <source>
        <dbReference type="SAM" id="SignalP"/>
    </source>
</evidence>
<dbReference type="InterPro" id="IPR005522">
    <property type="entry name" value="IPK"/>
</dbReference>
<keyword evidence="8" id="KW-1185">Reference proteome</keyword>
<evidence type="ECO:0000256" key="4">
    <source>
        <dbReference type="RuleBase" id="RU363090"/>
    </source>
</evidence>
<dbReference type="InterPro" id="IPR038286">
    <property type="entry name" value="IPK_sf"/>
</dbReference>
<comment type="similarity">
    <text evidence="1 4">Belongs to the inositol phosphokinase (IPK) family.</text>
</comment>
<dbReference type="PANTHER" id="PTHR12400:SF73">
    <property type="entry name" value="INOSITOL HEXAKISPHOSPHATE KINASE 1"/>
    <property type="match status" value="1"/>
</dbReference>
<dbReference type="PANTHER" id="PTHR12400">
    <property type="entry name" value="INOSITOL POLYPHOSPHATE KINASE"/>
    <property type="match status" value="1"/>
</dbReference>
<dbReference type="GeneTree" id="ENSGT00940000160887"/>
<proteinExistence type="inferred from homology"/>
<evidence type="ECO:0000256" key="1">
    <source>
        <dbReference type="ARBA" id="ARBA00007374"/>
    </source>
</evidence>